<feature type="transmembrane region" description="Helical" evidence="8">
    <location>
        <begin position="267"/>
        <end position="289"/>
    </location>
</feature>
<keyword evidence="7 8" id="KW-0472">Membrane</keyword>
<keyword evidence="11" id="KW-1185">Reference proteome</keyword>
<dbReference type="GeneID" id="54490258"/>
<feature type="transmembrane region" description="Helical" evidence="8">
    <location>
        <begin position="160"/>
        <end position="182"/>
    </location>
</feature>
<dbReference type="EMBL" id="ML996565">
    <property type="protein sequence ID" value="KAF2763376.1"/>
    <property type="molecule type" value="Genomic_DNA"/>
</dbReference>
<evidence type="ECO:0000256" key="8">
    <source>
        <dbReference type="RuleBase" id="RU362101"/>
    </source>
</evidence>
<comment type="subcellular location">
    <subcellularLocation>
        <location evidence="8">Cell membrane</location>
        <topology evidence="8">Multi-pass membrane protein</topology>
    </subcellularLocation>
    <subcellularLocation>
        <location evidence="1">Endomembrane system</location>
        <topology evidence="1">Multi-pass membrane protein</topology>
    </subcellularLocation>
</comment>
<dbReference type="RefSeq" id="XP_033605827.1">
    <property type="nucleotide sequence ID" value="XM_033749204.1"/>
</dbReference>
<keyword evidence="3 8" id="KW-0813">Transport</keyword>
<evidence type="ECO:0000256" key="3">
    <source>
        <dbReference type="ARBA" id="ARBA00022448"/>
    </source>
</evidence>
<comment type="similarity">
    <text evidence="2 8">Belongs to the NiCoT transporter (TC 2.A.52) family.</text>
</comment>
<evidence type="ECO:0000256" key="5">
    <source>
        <dbReference type="ARBA" id="ARBA00022692"/>
    </source>
</evidence>
<evidence type="ECO:0000256" key="9">
    <source>
        <dbReference type="SAM" id="MobiDB-lite"/>
    </source>
</evidence>
<feature type="transmembrane region" description="Helical" evidence="8">
    <location>
        <begin position="357"/>
        <end position="380"/>
    </location>
</feature>
<evidence type="ECO:0000313" key="10">
    <source>
        <dbReference type="EMBL" id="KAF2763376.1"/>
    </source>
</evidence>
<dbReference type="Pfam" id="PF03824">
    <property type="entry name" value="NicO"/>
    <property type="match status" value="1"/>
</dbReference>
<proteinExistence type="inferred from homology"/>
<keyword evidence="5 8" id="KW-0812">Transmembrane</keyword>
<feature type="compositionally biased region" description="Gly residues" evidence="9">
    <location>
        <begin position="443"/>
        <end position="454"/>
    </location>
</feature>
<feature type="transmembrane region" description="Helical" evidence="8">
    <location>
        <begin position="117"/>
        <end position="148"/>
    </location>
</feature>
<keyword evidence="4" id="KW-0533">Nickel</keyword>
<protein>
    <recommendedName>
        <fullName evidence="8">Nickel/cobalt efflux system</fullName>
    </recommendedName>
</protein>
<feature type="region of interest" description="Disordered" evidence="9">
    <location>
        <begin position="400"/>
        <end position="454"/>
    </location>
</feature>
<dbReference type="OrthoDB" id="5197598at2759"/>
<feature type="transmembrane region" description="Helical" evidence="8">
    <location>
        <begin position="237"/>
        <end position="261"/>
    </location>
</feature>
<dbReference type="PANTHER" id="PTHR31611">
    <property type="entry name" value="HIGH-AFFINITY NICKEL TRANSPORT PROTEIN NIC1"/>
    <property type="match status" value="1"/>
</dbReference>
<dbReference type="GO" id="GO:0015099">
    <property type="term" value="F:nickel cation transmembrane transporter activity"/>
    <property type="evidence" value="ECO:0007669"/>
    <property type="project" value="UniProtKB-UniRule"/>
</dbReference>
<evidence type="ECO:0000256" key="2">
    <source>
        <dbReference type="ARBA" id="ARBA00010892"/>
    </source>
</evidence>
<evidence type="ECO:0000313" key="11">
    <source>
        <dbReference type="Proteomes" id="UP000799437"/>
    </source>
</evidence>
<dbReference type="AlphaFoldDB" id="A0A6A6WML9"/>
<accession>A0A6A6WML9</accession>
<evidence type="ECO:0000256" key="1">
    <source>
        <dbReference type="ARBA" id="ARBA00004127"/>
    </source>
</evidence>
<feature type="transmembrane region" description="Helical" evidence="8">
    <location>
        <begin position="48"/>
        <end position="70"/>
    </location>
</feature>
<name>A0A6A6WML9_9PEZI</name>
<keyword evidence="6 8" id="KW-1133">Transmembrane helix</keyword>
<dbReference type="PANTHER" id="PTHR31611:SF0">
    <property type="entry name" value="HIGH-AFFINITY NICKEL TRANSPORT PROTEIN NIC1"/>
    <property type="match status" value="1"/>
</dbReference>
<dbReference type="GO" id="GO:0012505">
    <property type="term" value="C:endomembrane system"/>
    <property type="evidence" value="ECO:0007669"/>
    <property type="project" value="UniProtKB-SubCell"/>
</dbReference>
<evidence type="ECO:0000256" key="4">
    <source>
        <dbReference type="ARBA" id="ARBA00022596"/>
    </source>
</evidence>
<sequence>MATTDISVAPLHEEPDTLEHPNERQTLLKSFSDKAAVYHDRVPYLRKLPFNALAIILFIAFVNAVVWVAVGIVLHFNAGLASTAVLAYTLGLRHALDADHISAIDLMTRRLIASGQRPVTVGMFFSLGHSTIVIVTSIVVAATAAAISSRFDNFTRVGNIIGTSVSAAFLLLLGAMNVWILVRLRRRLIALIYPSSTTTSSSTTSPNNPDAKPLTAGLLFTLFHRLFKLIDQPWKMYPLGILFGLGFDTSSEVALLGISSIQAAAGTSIWLILIFPLLFTAGMCLLDTADGAAMMSVYTSSALARDAIAVLYYSIVLTLVTVVVALVIGVIQVLSLVANVAEPEGGFWDGVAVAGEYYDVIGGAICGSFIVFGVLSVLLYKPWRRHIDRKMLLHQRRLDASRDDDNPNNNNDDDDAVNEAPGQAADSKTKSRVHVTQDEDGEGAGVGGSVRGVV</sequence>
<dbReference type="InterPro" id="IPR011541">
    <property type="entry name" value="Ni/Co_transpt_high_affinity"/>
</dbReference>
<evidence type="ECO:0000256" key="7">
    <source>
        <dbReference type="ARBA" id="ARBA00023136"/>
    </source>
</evidence>
<feature type="transmembrane region" description="Helical" evidence="8">
    <location>
        <begin position="310"/>
        <end position="337"/>
    </location>
</feature>
<dbReference type="Proteomes" id="UP000799437">
    <property type="component" value="Unassembled WGS sequence"/>
</dbReference>
<organism evidence="10 11">
    <name type="scientific">Pseudovirgaria hyperparasitica</name>
    <dbReference type="NCBI Taxonomy" id="470096"/>
    <lineage>
        <taxon>Eukaryota</taxon>
        <taxon>Fungi</taxon>
        <taxon>Dikarya</taxon>
        <taxon>Ascomycota</taxon>
        <taxon>Pezizomycotina</taxon>
        <taxon>Dothideomycetes</taxon>
        <taxon>Dothideomycetes incertae sedis</taxon>
        <taxon>Acrospermales</taxon>
        <taxon>Acrospermaceae</taxon>
        <taxon>Pseudovirgaria</taxon>
    </lineage>
</organism>
<dbReference type="GO" id="GO:0005886">
    <property type="term" value="C:plasma membrane"/>
    <property type="evidence" value="ECO:0007669"/>
    <property type="project" value="UniProtKB-SubCell"/>
</dbReference>
<dbReference type="InterPro" id="IPR004688">
    <property type="entry name" value="Ni/Co_transpt"/>
</dbReference>
<evidence type="ECO:0000256" key="6">
    <source>
        <dbReference type="ARBA" id="ARBA00022989"/>
    </source>
</evidence>
<gene>
    <name evidence="10" type="ORF">EJ05DRAFT_534733</name>
</gene>
<reference evidence="10" key="1">
    <citation type="journal article" date="2020" name="Stud. Mycol.">
        <title>101 Dothideomycetes genomes: a test case for predicting lifestyles and emergence of pathogens.</title>
        <authorList>
            <person name="Haridas S."/>
            <person name="Albert R."/>
            <person name="Binder M."/>
            <person name="Bloem J."/>
            <person name="Labutti K."/>
            <person name="Salamov A."/>
            <person name="Andreopoulos B."/>
            <person name="Baker S."/>
            <person name="Barry K."/>
            <person name="Bills G."/>
            <person name="Bluhm B."/>
            <person name="Cannon C."/>
            <person name="Castanera R."/>
            <person name="Culley D."/>
            <person name="Daum C."/>
            <person name="Ezra D."/>
            <person name="Gonzalez J."/>
            <person name="Henrissat B."/>
            <person name="Kuo A."/>
            <person name="Liang C."/>
            <person name="Lipzen A."/>
            <person name="Lutzoni F."/>
            <person name="Magnuson J."/>
            <person name="Mondo S."/>
            <person name="Nolan M."/>
            <person name="Ohm R."/>
            <person name="Pangilinan J."/>
            <person name="Park H.-J."/>
            <person name="Ramirez L."/>
            <person name="Alfaro M."/>
            <person name="Sun H."/>
            <person name="Tritt A."/>
            <person name="Yoshinaga Y."/>
            <person name="Zwiers L.-H."/>
            <person name="Turgeon B."/>
            <person name="Goodwin S."/>
            <person name="Spatafora J."/>
            <person name="Crous P."/>
            <person name="Grigoriev I."/>
        </authorList>
    </citation>
    <scope>NUCLEOTIDE SEQUENCE</scope>
    <source>
        <strain evidence="10">CBS 121739</strain>
    </source>
</reference>